<dbReference type="PANTHER" id="PTHR33065:SF93">
    <property type="entry name" value="DUF6598 DOMAIN-CONTAINING PROTEIN"/>
    <property type="match status" value="1"/>
</dbReference>
<reference evidence="3" key="1">
    <citation type="submission" date="2024-06" db="EMBL/GenBank/DDBJ databases">
        <authorList>
            <person name="Ryan C."/>
        </authorList>
    </citation>
    <scope>NUCLEOTIDE SEQUENCE [LARGE SCALE GENOMIC DNA]</scope>
</reference>
<evidence type="ECO:0000313" key="3">
    <source>
        <dbReference type="Proteomes" id="UP001497457"/>
    </source>
</evidence>
<accession>A0ABC9CPG7</accession>
<sequence length="421" mass="47348">MAGAEAEAEAAVKPKAPTWAEAQALKKRMSSIKQKNADLCRMVKDEKFFSGLSEAEREAKLAKVKEEQVALMREYMRLGSEKRAPDFSGMTEADRAAEAERLRQEELVEARRLQMAGDPDGLRRECAARILDFDPKQGGRYSNRCYFVNLETFDHDEESPIGPMRFTFEVYENNFAEVCEAVNILSVKIACSDVGFPIQVYGTVIARDCVDRKCLYLFRHNRDNCQLINSKDEPLILTGPKRGLLLLDDNFVEIDLKIKDHQGQDREFSKGVISIRGTAHRPLQKCEVERGSLSTRLSTVDVLYAVVIGAVEATIGIKVLKGKFDGTITAYTTSIQKRVVLYDNKVAGTRRRTGDVGVIRLTRRVLSVYVRDMLMIEVKTGDGKSVRTTDFTPRGNNVDEDTITVGANKMRVRVAWSVMDK</sequence>
<name>A0ABC9CPG7_9POAL</name>
<dbReference type="Pfam" id="PF20241">
    <property type="entry name" value="DUF6598"/>
    <property type="match status" value="1"/>
</dbReference>
<protein>
    <recommendedName>
        <fullName evidence="1">DUF6598 domain-containing protein</fullName>
    </recommendedName>
</protein>
<keyword evidence="3" id="KW-1185">Reference proteome</keyword>
<evidence type="ECO:0000259" key="1">
    <source>
        <dbReference type="Pfam" id="PF20241"/>
    </source>
</evidence>
<proteinExistence type="predicted"/>
<gene>
    <name evidence="2" type="ORF">URODEC1_LOCUS77163</name>
</gene>
<dbReference type="AlphaFoldDB" id="A0ABC9CPG7"/>
<dbReference type="PANTHER" id="PTHR33065">
    <property type="entry name" value="OS07G0486400 PROTEIN"/>
    <property type="match status" value="1"/>
</dbReference>
<dbReference type="InterPro" id="IPR046533">
    <property type="entry name" value="DUF6598"/>
</dbReference>
<organism evidence="2 3">
    <name type="scientific">Urochloa decumbens</name>
    <dbReference type="NCBI Taxonomy" id="240449"/>
    <lineage>
        <taxon>Eukaryota</taxon>
        <taxon>Viridiplantae</taxon>
        <taxon>Streptophyta</taxon>
        <taxon>Embryophyta</taxon>
        <taxon>Tracheophyta</taxon>
        <taxon>Spermatophyta</taxon>
        <taxon>Magnoliopsida</taxon>
        <taxon>Liliopsida</taxon>
        <taxon>Poales</taxon>
        <taxon>Poaceae</taxon>
        <taxon>PACMAD clade</taxon>
        <taxon>Panicoideae</taxon>
        <taxon>Panicodae</taxon>
        <taxon>Paniceae</taxon>
        <taxon>Melinidinae</taxon>
        <taxon>Urochloa</taxon>
    </lineage>
</organism>
<feature type="domain" description="DUF6598" evidence="1">
    <location>
        <begin position="182"/>
        <end position="414"/>
    </location>
</feature>
<reference evidence="2 3" key="2">
    <citation type="submission" date="2024-10" db="EMBL/GenBank/DDBJ databases">
        <authorList>
            <person name="Ryan C."/>
        </authorList>
    </citation>
    <scope>NUCLEOTIDE SEQUENCE [LARGE SCALE GENOMIC DNA]</scope>
</reference>
<dbReference type="Proteomes" id="UP001497457">
    <property type="component" value="Chromosome 3rd"/>
</dbReference>
<dbReference type="EMBL" id="OZ075113">
    <property type="protein sequence ID" value="CAL5023787.1"/>
    <property type="molecule type" value="Genomic_DNA"/>
</dbReference>
<evidence type="ECO:0000313" key="2">
    <source>
        <dbReference type="EMBL" id="CAL5023787.1"/>
    </source>
</evidence>